<dbReference type="AlphaFoldDB" id="A0A0B0PB29"/>
<accession>A0A0B0PB29</accession>
<evidence type="ECO:0000313" key="1">
    <source>
        <dbReference type="EMBL" id="KHG22007.1"/>
    </source>
</evidence>
<sequence>MDSGVELRARGSSAKFITLSTLFGIL</sequence>
<dbReference type="EMBL" id="KN420329">
    <property type="protein sequence ID" value="KHG22007.1"/>
    <property type="molecule type" value="Genomic_DNA"/>
</dbReference>
<reference evidence="2" key="1">
    <citation type="submission" date="2014-09" db="EMBL/GenBank/DDBJ databases">
        <authorList>
            <person name="Mudge J."/>
            <person name="Ramaraj T."/>
            <person name="Lindquist I.E."/>
            <person name="Bharti A.K."/>
            <person name="Sundararajan A."/>
            <person name="Cameron C.T."/>
            <person name="Woodward J.E."/>
            <person name="May G.D."/>
            <person name="Brubaker C."/>
            <person name="Broadhvest J."/>
            <person name="Wilkins T.A."/>
        </authorList>
    </citation>
    <scope>NUCLEOTIDE SEQUENCE</scope>
    <source>
        <strain evidence="2">cv. AKA8401</strain>
    </source>
</reference>
<gene>
    <name evidence="1" type="ORF">F383_27460</name>
</gene>
<dbReference type="Proteomes" id="UP000032142">
    <property type="component" value="Unassembled WGS sequence"/>
</dbReference>
<keyword evidence="2" id="KW-1185">Reference proteome</keyword>
<name>A0A0B0PB29_GOSAR</name>
<evidence type="ECO:0000313" key="2">
    <source>
        <dbReference type="Proteomes" id="UP000032142"/>
    </source>
</evidence>
<protein>
    <submittedName>
        <fullName evidence="1">Uncharacterized protein</fullName>
    </submittedName>
</protein>
<proteinExistence type="predicted"/>
<organism evidence="1 2">
    <name type="scientific">Gossypium arboreum</name>
    <name type="common">Tree cotton</name>
    <name type="synonym">Gossypium nanking</name>
    <dbReference type="NCBI Taxonomy" id="29729"/>
    <lineage>
        <taxon>Eukaryota</taxon>
        <taxon>Viridiplantae</taxon>
        <taxon>Streptophyta</taxon>
        <taxon>Embryophyta</taxon>
        <taxon>Tracheophyta</taxon>
        <taxon>Spermatophyta</taxon>
        <taxon>Magnoliopsida</taxon>
        <taxon>eudicotyledons</taxon>
        <taxon>Gunneridae</taxon>
        <taxon>Pentapetalae</taxon>
        <taxon>rosids</taxon>
        <taxon>malvids</taxon>
        <taxon>Malvales</taxon>
        <taxon>Malvaceae</taxon>
        <taxon>Malvoideae</taxon>
        <taxon>Gossypium</taxon>
    </lineage>
</organism>